<dbReference type="Gene3D" id="3.40.50.12780">
    <property type="entry name" value="N-terminal domain of ligase-like"/>
    <property type="match status" value="1"/>
</dbReference>
<sequence length="73" mass="8247">MARSIYNDHDRFESVYFSRFPGFFVTGDGAQLDKDGDFWITGMCLYCLLCMPQQFCCFASVLGTQSFQFASGA</sequence>
<dbReference type="PANTHER" id="PTHR24095:SF244">
    <property type="entry name" value="ACETYL-COENZYME A SYNTHETASE"/>
    <property type="match status" value="1"/>
</dbReference>
<evidence type="ECO:0000313" key="2">
    <source>
        <dbReference type="Proteomes" id="UP000281553"/>
    </source>
</evidence>
<dbReference type="GO" id="GO:0006085">
    <property type="term" value="P:acetyl-CoA biosynthetic process"/>
    <property type="evidence" value="ECO:0007669"/>
    <property type="project" value="TreeGrafter"/>
</dbReference>
<dbReference type="InterPro" id="IPR042099">
    <property type="entry name" value="ANL_N_sf"/>
</dbReference>
<name>A0A3P6QYM0_DIBLA</name>
<evidence type="ECO:0000313" key="1">
    <source>
        <dbReference type="EMBL" id="VDK55582.1"/>
    </source>
</evidence>
<dbReference type="SUPFAM" id="SSF56801">
    <property type="entry name" value="Acetyl-CoA synthetase-like"/>
    <property type="match status" value="1"/>
</dbReference>
<proteinExistence type="predicted"/>
<accession>A0A3P6QYM0</accession>
<organism evidence="1 2">
    <name type="scientific">Dibothriocephalus latus</name>
    <name type="common">Fish tapeworm</name>
    <name type="synonym">Diphyllobothrium latum</name>
    <dbReference type="NCBI Taxonomy" id="60516"/>
    <lineage>
        <taxon>Eukaryota</taxon>
        <taxon>Metazoa</taxon>
        <taxon>Spiralia</taxon>
        <taxon>Lophotrochozoa</taxon>
        <taxon>Platyhelminthes</taxon>
        <taxon>Cestoda</taxon>
        <taxon>Eucestoda</taxon>
        <taxon>Diphyllobothriidea</taxon>
        <taxon>Diphyllobothriidae</taxon>
        <taxon>Dibothriocephalus</taxon>
    </lineage>
</organism>
<reference evidence="1 2" key="1">
    <citation type="submission" date="2018-11" db="EMBL/GenBank/DDBJ databases">
        <authorList>
            <consortium name="Pathogen Informatics"/>
        </authorList>
    </citation>
    <scope>NUCLEOTIDE SEQUENCE [LARGE SCALE GENOMIC DNA]</scope>
</reference>
<dbReference type="OrthoDB" id="1706066at2759"/>
<dbReference type="EMBL" id="UYRU01020927">
    <property type="protein sequence ID" value="VDK55582.1"/>
    <property type="molecule type" value="Genomic_DNA"/>
</dbReference>
<dbReference type="PANTHER" id="PTHR24095">
    <property type="entry name" value="ACETYL-COENZYME A SYNTHETASE"/>
    <property type="match status" value="1"/>
</dbReference>
<dbReference type="Proteomes" id="UP000281553">
    <property type="component" value="Unassembled WGS sequence"/>
</dbReference>
<keyword evidence="2" id="KW-1185">Reference proteome</keyword>
<dbReference type="GO" id="GO:0003987">
    <property type="term" value="F:acetate-CoA ligase activity"/>
    <property type="evidence" value="ECO:0007669"/>
    <property type="project" value="TreeGrafter"/>
</dbReference>
<dbReference type="AlphaFoldDB" id="A0A3P6QYM0"/>
<protein>
    <submittedName>
        <fullName evidence="1">Uncharacterized protein</fullName>
    </submittedName>
</protein>
<gene>
    <name evidence="1" type="ORF">DILT_LOCUS2101</name>
</gene>